<dbReference type="InterPro" id="IPR045916">
    <property type="entry name" value="DUF5777"/>
</dbReference>
<protein>
    <submittedName>
        <fullName evidence="2">DUF5777 family beta-barrel protein</fullName>
    </submittedName>
</protein>
<accession>A0ABU5ZX69</accession>
<organism evidence="2 3">
    <name type="scientific">Aquimarina gracilis</name>
    <dbReference type="NCBI Taxonomy" id="874422"/>
    <lineage>
        <taxon>Bacteria</taxon>
        <taxon>Pseudomonadati</taxon>
        <taxon>Bacteroidota</taxon>
        <taxon>Flavobacteriia</taxon>
        <taxon>Flavobacteriales</taxon>
        <taxon>Flavobacteriaceae</taxon>
        <taxon>Aquimarina</taxon>
    </lineage>
</organism>
<evidence type="ECO:0000259" key="1">
    <source>
        <dbReference type="Pfam" id="PF19089"/>
    </source>
</evidence>
<sequence length="306" mass="34466">MKNLFIVIVIFIISRPNVLAQEDLFDILEEESPQTKNFVTSTFKGTRILNGHSIENRNKGTLEFVISHRFGRVNLGAEELYGLDQSNIRFAFEYGLTDNLMLGIGRSSFDKEYDGFFKLKLLKQGAEKGSFPFAISLFGSAVYRSIDDFEPGNEPSSSERMSYTTQLLIARKFSPGFSLQVTPSLIHRNSVKIEDDPHNIFAVGIGSRVKLTKRVSINGEYHYTVNPLESIDATNSLAFGIDIETGGHVFQIILSNSITMIEKSFITESTDDFFEGDVHLGFNISRAFQFGKNKKKKLKEVKESNQ</sequence>
<dbReference type="RefSeq" id="WP_324180509.1">
    <property type="nucleotide sequence ID" value="NZ_BAABAW010000006.1"/>
</dbReference>
<dbReference type="EMBL" id="JAYKLX010000006">
    <property type="protein sequence ID" value="MEB3346480.1"/>
    <property type="molecule type" value="Genomic_DNA"/>
</dbReference>
<keyword evidence="3" id="KW-1185">Reference proteome</keyword>
<evidence type="ECO:0000313" key="3">
    <source>
        <dbReference type="Proteomes" id="UP001327027"/>
    </source>
</evidence>
<feature type="domain" description="DUF5777" evidence="1">
    <location>
        <begin position="43"/>
        <end position="288"/>
    </location>
</feature>
<reference evidence="2 3" key="1">
    <citation type="journal article" date="2013" name="Int. J. Syst. Evol. Microbiol.">
        <title>Aquimarina gracilis sp. nov., isolated from the gut microflora of a mussel, Mytilus coruscus, and emended description of Aquimarina spongiae.</title>
        <authorList>
            <person name="Park S.C."/>
            <person name="Choe H.N."/>
            <person name="Baik K.S."/>
            <person name="Seong C.N."/>
        </authorList>
    </citation>
    <scope>NUCLEOTIDE SEQUENCE [LARGE SCALE GENOMIC DNA]</scope>
    <source>
        <strain evidence="2 3">PSC32</strain>
    </source>
</reference>
<proteinExistence type="predicted"/>
<dbReference type="Proteomes" id="UP001327027">
    <property type="component" value="Unassembled WGS sequence"/>
</dbReference>
<evidence type="ECO:0000313" key="2">
    <source>
        <dbReference type="EMBL" id="MEB3346480.1"/>
    </source>
</evidence>
<dbReference type="Pfam" id="PF19089">
    <property type="entry name" value="DUF5777"/>
    <property type="match status" value="1"/>
</dbReference>
<name>A0ABU5ZX69_9FLAO</name>
<comment type="caution">
    <text evidence="2">The sequence shown here is derived from an EMBL/GenBank/DDBJ whole genome shotgun (WGS) entry which is preliminary data.</text>
</comment>
<gene>
    <name evidence="2" type="ORF">U6A24_13465</name>
</gene>